<dbReference type="Gene3D" id="3.10.20.310">
    <property type="entry name" value="membrane protein fhac"/>
    <property type="match status" value="1"/>
</dbReference>
<reference evidence="7" key="1">
    <citation type="submission" date="2013-12" db="EMBL/GenBank/DDBJ databases">
        <title>The Genome Sequence of Aphanomyces astaci APO3.</title>
        <authorList>
            <consortium name="The Broad Institute Genomics Platform"/>
            <person name="Russ C."/>
            <person name="Tyler B."/>
            <person name="van West P."/>
            <person name="Dieguez-Uribeondo J."/>
            <person name="Young S.K."/>
            <person name="Zeng Q."/>
            <person name="Gargeya S."/>
            <person name="Fitzgerald M."/>
            <person name="Abouelleil A."/>
            <person name="Alvarado L."/>
            <person name="Chapman S.B."/>
            <person name="Gainer-Dewar J."/>
            <person name="Goldberg J."/>
            <person name="Griggs A."/>
            <person name="Gujja S."/>
            <person name="Hansen M."/>
            <person name="Howarth C."/>
            <person name="Imamovic A."/>
            <person name="Ireland A."/>
            <person name="Larimer J."/>
            <person name="McCowan C."/>
            <person name="Murphy C."/>
            <person name="Pearson M."/>
            <person name="Poon T.W."/>
            <person name="Priest M."/>
            <person name="Roberts A."/>
            <person name="Saif S."/>
            <person name="Shea T."/>
            <person name="Sykes S."/>
            <person name="Wortman J."/>
            <person name="Nusbaum C."/>
            <person name="Birren B."/>
        </authorList>
    </citation>
    <scope>NUCLEOTIDE SEQUENCE [LARGE SCALE GENOMIC DNA]</scope>
    <source>
        <strain evidence="7">APO3</strain>
    </source>
</reference>
<dbReference type="RefSeq" id="XP_009827620.1">
    <property type="nucleotide sequence ID" value="XM_009829318.1"/>
</dbReference>
<dbReference type="AlphaFoldDB" id="W4GV81"/>
<evidence type="ECO:0000256" key="4">
    <source>
        <dbReference type="ARBA" id="ARBA00022692"/>
    </source>
</evidence>
<dbReference type="STRING" id="112090.W4GV81"/>
<dbReference type="PANTHER" id="PTHR12815">
    <property type="entry name" value="SORTING AND ASSEMBLY MACHINERY SAMM50 PROTEIN FAMILY MEMBER"/>
    <property type="match status" value="1"/>
</dbReference>
<protein>
    <recommendedName>
        <fullName evidence="6">Bacterial surface antigen (D15) domain-containing protein</fullName>
    </recommendedName>
</protein>
<keyword evidence="4" id="KW-0812">Transmembrane</keyword>
<dbReference type="InterPro" id="IPR000184">
    <property type="entry name" value="Bac_surfAg_D15"/>
</dbReference>
<dbReference type="VEuPathDB" id="FungiDB:H257_04711"/>
<gene>
    <name evidence="7" type="ORF">H257_04711</name>
</gene>
<dbReference type="GeneID" id="20806707"/>
<evidence type="ECO:0000313" key="7">
    <source>
        <dbReference type="EMBL" id="ETV82949.1"/>
    </source>
</evidence>
<comment type="similarity">
    <text evidence="2">Belongs to the SAM50/omp85 family.</text>
</comment>
<dbReference type="GO" id="GO:0005741">
    <property type="term" value="C:mitochondrial outer membrane"/>
    <property type="evidence" value="ECO:0007669"/>
    <property type="project" value="UniProtKB-SubCell"/>
</dbReference>
<evidence type="ECO:0000256" key="1">
    <source>
        <dbReference type="ARBA" id="ARBA00004374"/>
    </source>
</evidence>
<evidence type="ECO:0000256" key="3">
    <source>
        <dbReference type="ARBA" id="ARBA00022452"/>
    </source>
</evidence>
<dbReference type="OrthoDB" id="1724197at2759"/>
<evidence type="ECO:0000256" key="2">
    <source>
        <dbReference type="ARBA" id="ARBA00010913"/>
    </source>
</evidence>
<proteinExistence type="inferred from homology"/>
<keyword evidence="5" id="KW-0472">Membrane</keyword>
<evidence type="ECO:0000259" key="6">
    <source>
        <dbReference type="Pfam" id="PF01103"/>
    </source>
</evidence>
<comment type="subcellular location">
    <subcellularLocation>
        <location evidence="1">Mitochondrion outer membrane</location>
        <topology evidence="1">Multi-pass membrane protein</topology>
    </subcellularLocation>
</comment>
<organism evidence="7">
    <name type="scientific">Aphanomyces astaci</name>
    <name type="common">Crayfish plague agent</name>
    <dbReference type="NCBI Taxonomy" id="112090"/>
    <lineage>
        <taxon>Eukaryota</taxon>
        <taxon>Sar</taxon>
        <taxon>Stramenopiles</taxon>
        <taxon>Oomycota</taxon>
        <taxon>Saprolegniomycetes</taxon>
        <taxon>Saprolegniales</taxon>
        <taxon>Verrucalvaceae</taxon>
        <taxon>Aphanomyces</taxon>
    </lineage>
</organism>
<dbReference type="Pfam" id="PF01103">
    <property type="entry name" value="Omp85"/>
    <property type="match status" value="1"/>
</dbReference>
<name>W4GV81_APHAT</name>
<evidence type="ECO:0000256" key="5">
    <source>
        <dbReference type="ARBA" id="ARBA00023136"/>
    </source>
</evidence>
<sequence length="454" mass="49167">MAPPSNPFVDGPPLKIRNVTVRGNKRTSPTLFDNELQSAYSATTFGGVMESLNAAALELRAFGIFDSVDILLEKTADGTRNETDVVITVKESRMLSLYAGVESSGAEGTANTKCTLTNPLGHAEKIELSAAHGQYGSDGQNFSYRRPKFLGRPWWFTASAANEVQVHERFSSFREKFRGGTVSVSDYNGVHDLAFNLGWRDIVPVRNKKIPNTYAASPSIMAEAVPSTKSSVKYTYNDDQRNDPTLPTSGRLLRASAEVAGLWGDVQFVKGEAEVQHNIPIGPVAFHHPIFNIMLSSRVGAVHSYGTDKLRPARISDRFFLGGPLSLRGFNHKGVGPRANPDDGGVKTGDALGGEVFYSVGASLGFPFPLPLLALLGVRGHVFANAGSLLAWNRILDEKAWIKNILDDSRAAAGVGVVIATRFGRLEANYSWVLKALPGDRVKRAQIGLGLHFI</sequence>
<dbReference type="InterPro" id="IPR039910">
    <property type="entry name" value="D15-like"/>
</dbReference>
<dbReference type="EMBL" id="KI913121">
    <property type="protein sequence ID" value="ETV82949.1"/>
    <property type="molecule type" value="Genomic_DNA"/>
</dbReference>
<dbReference type="PANTHER" id="PTHR12815:SF18">
    <property type="entry name" value="SORTING AND ASSEMBLY MACHINERY COMPONENT 50 HOMOLOG"/>
    <property type="match status" value="1"/>
</dbReference>
<accession>W4GV81</accession>
<keyword evidence="3" id="KW-1134">Transmembrane beta strand</keyword>
<feature type="domain" description="Bacterial surface antigen (D15)" evidence="6">
    <location>
        <begin position="118"/>
        <end position="453"/>
    </location>
</feature>
<dbReference type="Gene3D" id="2.40.160.50">
    <property type="entry name" value="membrane protein fhac: a member of the omp85/tpsb transporter family"/>
    <property type="match status" value="1"/>
</dbReference>